<accession>A0A804IS81</accession>
<dbReference type="Gramene" id="Ma04_t21290.1">
    <property type="protein sequence ID" value="Ma04_p21290.1"/>
    <property type="gene ID" value="Ma04_g21290"/>
</dbReference>
<dbReference type="PANTHER" id="PTHR31390">
    <property type="entry name" value="EXPRESSED PROTEIN"/>
    <property type="match status" value="1"/>
</dbReference>
<protein>
    <submittedName>
        <fullName evidence="1">(wild Malaysian banana) hypothetical protein</fullName>
    </submittedName>
</protein>
<reference evidence="2" key="2">
    <citation type="submission" date="2021-05" db="UniProtKB">
        <authorList>
            <consortium name="EnsemblPlants"/>
        </authorList>
    </citation>
    <scope>IDENTIFICATION</scope>
    <source>
        <strain evidence="2">subsp. malaccensis</strain>
    </source>
</reference>
<keyword evidence="3" id="KW-1185">Reference proteome</keyword>
<dbReference type="AlphaFoldDB" id="A0A804IS81"/>
<dbReference type="InParanoid" id="A0A804IS81"/>
<dbReference type="EnsemblPlants" id="Ma04_t21290.1">
    <property type="protein sequence ID" value="Ma04_p21290.1"/>
    <property type="gene ID" value="Ma04_g21290"/>
</dbReference>
<sequence>MITPTGEGCDCSGWDMACPIVVFGHSHADDWIYHSEWEVQKAMLPFVEGSKKKMLALSNHGRC</sequence>
<reference evidence="1" key="1">
    <citation type="submission" date="2021-03" db="EMBL/GenBank/DDBJ databases">
        <authorList>
            <consortium name="Genoscope - CEA"/>
            <person name="William W."/>
        </authorList>
    </citation>
    <scope>NUCLEOTIDE SEQUENCE</scope>
    <source>
        <strain evidence="1">Doubled-haploid Pahang</strain>
    </source>
</reference>
<dbReference type="InterPro" id="IPR021916">
    <property type="entry name" value="DUF3527"/>
</dbReference>
<organism evidence="2 3">
    <name type="scientific">Musa acuminata subsp. malaccensis</name>
    <name type="common">Wild banana</name>
    <name type="synonym">Musa malaccensis</name>
    <dbReference type="NCBI Taxonomy" id="214687"/>
    <lineage>
        <taxon>Eukaryota</taxon>
        <taxon>Viridiplantae</taxon>
        <taxon>Streptophyta</taxon>
        <taxon>Embryophyta</taxon>
        <taxon>Tracheophyta</taxon>
        <taxon>Spermatophyta</taxon>
        <taxon>Magnoliopsida</taxon>
        <taxon>Liliopsida</taxon>
        <taxon>Zingiberales</taxon>
        <taxon>Musaceae</taxon>
        <taxon>Musa</taxon>
    </lineage>
</organism>
<dbReference type="PANTHER" id="PTHR31390:SF0">
    <property type="entry name" value="DOMAIN PROTEIN, PUTATIVE (DUF3527)-RELATED"/>
    <property type="match status" value="1"/>
</dbReference>
<dbReference type="EMBL" id="HG996469">
    <property type="protein sequence ID" value="CAG1842937.1"/>
    <property type="molecule type" value="Genomic_DNA"/>
</dbReference>
<dbReference type="Pfam" id="PF12043">
    <property type="entry name" value="DUF3527"/>
    <property type="match status" value="1"/>
</dbReference>
<proteinExistence type="predicted"/>
<name>A0A804IS81_MUSAM</name>
<evidence type="ECO:0000313" key="1">
    <source>
        <dbReference type="EMBL" id="CAG1842937.1"/>
    </source>
</evidence>
<dbReference type="Proteomes" id="UP000012960">
    <property type="component" value="Unplaced"/>
</dbReference>
<evidence type="ECO:0000313" key="3">
    <source>
        <dbReference type="Proteomes" id="UP000012960"/>
    </source>
</evidence>
<gene>
    <name evidence="1" type="ORF">GSMUA_127320.1</name>
</gene>
<evidence type="ECO:0000313" key="2">
    <source>
        <dbReference type="EnsemblPlants" id="Ma04_p21290.1"/>
    </source>
</evidence>